<feature type="transmembrane region" description="Helical" evidence="1">
    <location>
        <begin position="414"/>
        <end position="433"/>
    </location>
</feature>
<keyword evidence="1" id="KW-0472">Membrane</keyword>
<evidence type="ECO:0000313" key="3">
    <source>
        <dbReference type="Proteomes" id="UP000462014"/>
    </source>
</evidence>
<dbReference type="EMBL" id="WPIK01000003">
    <property type="protein sequence ID" value="MVN20616.1"/>
    <property type="molecule type" value="Genomic_DNA"/>
</dbReference>
<keyword evidence="1" id="KW-0812">Transmembrane</keyword>
<sequence>MRNPIRIERFFVLYLPWIFSWILSSFPQSSYLVAWSGSFFIFLITMTGWVKPIPADRNLGEQLMRPLFLTQLIFAGYMCCSTIFYYLDTIGYENFHLLNHLFKPDPKKLILIAQCQRYYCLGHAVFVSGILLFMNYPVKKKYILQTVNLADLLLYIAVITVLVSAFFAFVPGLEQVSTQFTALSFIAATLALAFAIPLQQLPNIIISGVLFLFNFYKSFLSGYKEPIIVSLLVLAIFLYPVYKRTVTFIFVPLLLLIFMVLPTYNQVFRQNAWSGNLSAEAASKIALNAAFDNSEEVKYSNWGFLVFRLSEIDMLIKYLQTTPKTVDFYEMKMISQSVQSLIPRVFWPNKPNTEDLVMKRVYNAGIAAEGMNVSAKPALIADAYLFEGGIGIFLILFLYGVVAQLIALKAESLFGGYILGTALIYSGLFQFLWRGLSFEFLLNSVFWSYITMLLIARFLFIIRILKKAD</sequence>
<feature type="transmembrane region" description="Helical" evidence="1">
    <location>
        <begin position="32"/>
        <end position="51"/>
    </location>
</feature>
<feature type="transmembrane region" description="Helical" evidence="1">
    <location>
        <begin position="149"/>
        <end position="170"/>
    </location>
</feature>
<feature type="transmembrane region" description="Helical" evidence="1">
    <location>
        <begin position="383"/>
        <end position="402"/>
    </location>
</feature>
<name>A0A7K1STI5_9SPHI</name>
<dbReference type="NCBIfam" id="NF046084">
    <property type="entry name" value="XrtY_assoc_Wzy"/>
    <property type="match status" value="1"/>
</dbReference>
<evidence type="ECO:0008006" key="4">
    <source>
        <dbReference type="Google" id="ProtNLM"/>
    </source>
</evidence>
<feature type="transmembrane region" description="Helical" evidence="1">
    <location>
        <begin position="445"/>
        <end position="465"/>
    </location>
</feature>
<feature type="transmembrane region" description="Helical" evidence="1">
    <location>
        <begin position="7"/>
        <end position="26"/>
    </location>
</feature>
<protein>
    <recommendedName>
        <fullName evidence="4">Oligosaccharide repeat unit polymerase</fullName>
    </recommendedName>
</protein>
<accession>A0A7K1STI5</accession>
<dbReference type="AlphaFoldDB" id="A0A7K1STI5"/>
<keyword evidence="1" id="KW-1133">Transmembrane helix</keyword>
<feature type="transmembrane region" description="Helical" evidence="1">
    <location>
        <begin position="116"/>
        <end position="137"/>
    </location>
</feature>
<feature type="transmembrane region" description="Helical" evidence="1">
    <location>
        <begin position="63"/>
        <end position="87"/>
    </location>
</feature>
<gene>
    <name evidence="2" type="ORF">GO621_03595</name>
</gene>
<comment type="caution">
    <text evidence="2">The sequence shown here is derived from an EMBL/GenBank/DDBJ whole genome shotgun (WGS) entry which is preliminary data.</text>
</comment>
<dbReference type="RefSeq" id="WP_157564273.1">
    <property type="nucleotide sequence ID" value="NZ_WPIK01000003.1"/>
</dbReference>
<proteinExistence type="predicted"/>
<reference evidence="2 3" key="1">
    <citation type="submission" date="2019-12" db="EMBL/GenBank/DDBJ databases">
        <title>Mucilaginibacter sp. HMF7410 genome sequencing and assembly.</title>
        <authorList>
            <person name="Kang H."/>
            <person name="Cha I."/>
            <person name="Kim H."/>
            <person name="Joh K."/>
        </authorList>
    </citation>
    <scope>NUCLEOTIDE SEQUENCE [LARGE SCALE GENOMIC DNA]</scope>
    <source>
        <strain evidence="2 3">HMF7410</strain>
    </source>
</reference>
<feature type="transmembrane region" description="Helical" evidence="1">
    <location>
        <begin position="249"/>
        <end position="268"/>
    </location>
</feature>
<evidence type="ECO:0000313" key="2">
    <source>
        <dbReference type="EMBL" id="MVN20616.1"/>
    </source>
</evidence>
<feature type="transmembrane region" description="Helical" evidence="1">
    <location>
        <begin position="226"/>
        <end position="242"/>
    </location>
</feature>
<evidence type="ECO:0000256" key="1">
    <source>
        <dbReference type="SAM" id="Phobius"/>
    </source>
</evidence>
<keyword evidence="3" id="KW-1185">Reference proteome</keyword>
<organism evidence="2 3">
    <name type="scientific">Mucilaginibacter arboris</name>
    <dbReference type="NCBI Taxonomy" id="2682090"/>
    <lineage>
        <taxon>Bacteria</taxon>
        <taxon>Pseudomonadati</taxon>
        <taxon>Bacteroidota</taxon>
        <taxon>Sphingobacteriia</taxon>
        <taxon>Sphingobacteriales</taxon>
        <taxon>Sphingobacteriaceae</taxon>
        <taxon>Mucilaginibacter</taxon>
    </lineage>
</organism>
<dbReference type="Proteomes" id="UP000462014">
    <property type="component" value="Unassembled WGS sequence"/>
</dbReference>